<dbReference type="InterPro" id="IPR015354">
    <property type="entry name" value="DNA_partition_ParG"/>
</dbReference>
<dbReference type="Proteomes" id="UP000606396">
    <property type="component" value="Unassembled WGS sequence"/>
</dbReference>
<dbReference type="EMBL" id="JACJTC010000046">
    <property type="protein sequence ID" value="MBD2616301.1"/>
    <property type="molecule type" value="Genomic_DNA"/>
</dbReference>
<evidence type="ECO:0008006" key="3">
    <source>
        <dbReference type="Google" id="ProtNLM"/>
    </source>
</evidence>
<evidence type="ECO:0000313" key="1">
    <source>
        <dbReference type="EMBL" id="MBD2616301.1"/>
    </source>
</evidence>
<name>A0ABR8HKA8_NOSPU</name>
<protein>
    <recommendedName>
        <fullName evidence="3">ParG</fullName>
    </recommendedName>
</protein>
<proteinExistence type="predicted"/>
<dbReference type="Gene3D" id="1.10.1220.10">
    <property type="entry name" value="Met repressor-like"/>
    <property type="match status" value="1"/>
</dbReference>
<dbReference type="Pfam" id="PF09274">
    <property type="entry name" value="ParG"/>
    <property type="match status" value="1"/>
</dbReference>
<comment type="caution">
    <text evidence="1">The sequence shown here is derived from an EMBL/GenBank/DDBJ whole genome shotgun (WGS) entry which is preliminary data.</text>
</comment>
<reference evidence="1 2" key="1">
    <citation type="journal article" date="2020" name="ISME J.">
        <title>Comparative genomics reveals insights into cyanobacterial evolution and habitat adaptation.</title>
        <authorList>
            <person name="Chen M.Y."/>
            <person name="Teng W.K."/>
            <person name="Zhao L."/>
            <person name="Hu C.X."/>
            <person name="Zhou Y.K."/>
            <person name="Han B.P."/>
            <person name="Song L.R."/>
            <person name="Shu W.S."/>
        </authorList>
    </citation>
    <scope>NUCLEOTIDE SEQUENCE [LARGE SCALE GENOMIC DNA]</scope>
    <source>
        <strain evidence="1 2">FACHB-252</strain>
    </source>
</reference>
<gene>
    <name evidence="1" type="ORF">H6G94_34555</name>
</gene>
<dbReference type="InterPro" id="IPR010985">
    <property type="entry name" value="Ribbon_hlx_hlx"/>
</dbReference>
<evidence type="ECO:0000313" key="2">
    <source>
        <dbReference type="Proteomes" id="UP000606396"/>
    </source>
</evidence>
<dbReference type="RefSeq" id="WP_073643632.1">
    <property type="nucleotide sequence ID" value="NZ_JACJTC010000046.1"/>
</dbReference>
<organism evidence="1 2">
    <name type="scientific">Nostoc punctiforme FACHB-252</name>
    <dbReference type="NCBI Taxonomy" id="1357509"/>
    <lineage>
        <taxon>Bacteria</taxon>
        <taxon>Bacillati</taxon>
        <taxon>Cyanobacteriota</taxon>
        <taxon>Cyanophyceae</taxon>
        <taxon>Nostocales</taxon>
        <taxon>Nostocaceae</taxon>
        <taxon>Nostoc</taxon>
    </lineage>
</organism>
<keyword evidence="2" id="KW-1185">Reference proteome</keyword>
<dbReference type="InterPro" id="IPR013321">
    <property type="entry name" value="Arc_rbn_hlx_hlx"/>
</dbReference>
<accession>A0ABR8HKA8</accession>
<sequence length="76" mass="8406">MKLLAPNCGKVRKRFVCIYMAKGQEAVRVYMSPEKKRAFKAACAAKGLEMSEVANNLIDEWLKENAVASVQQSQAG</sequence>
<dbReference type="SUPFAM" id="SSF47598">
    <property type="entry name" value="Ribbon-helix-helix"/>
    <property type="match status" value="1"/>
</dbReference>